<dbReference type="PANTHER" id="PTHR33722">
    <property type="entry name" value="CATION CHANNEL SPERM-ASSOCIATED PROTEIN SUBUNIT DELTA-RELATED"/>
    <property type="match status" value="1"/>
</dbReference>
<evidence type="ECO:0000256" key="22">
    <source>
        <dbReference type="ARBA" id="ARBA00037793"/>
    </source>
</evidence>
<keyword evidence="14 26" id="KW-0472">Membrane</keyword>
<dbReference type="FunFam" id="1.10.10.1760:FF:000001">
    <property type="entry name" value="60S ribosomal protein L36"/>
    <property type="match status" value="1"/>
</dbReference>
<keyword evidence="5" id="KW-1003">Cell membrane</keyword>
<evidence type="ECO:0000256" key="5">
    <source>
        <dbReference type="ARBA" id="ARBA00022475"/>
    </source>
</evidence>
<dbReference type="GO" id="GO:0097228">
    <property type="term" value="C:sperm principal piece"/>
    <property type="evidence" value="ECO:0007669"/>
    <property type="project" value="TreeGrafter"/>
</dbReference>
<evidence type="ECO:0000256" key="21">
    <source>
        <dbReference type="ARBA" id="ARBA00035331"/>
    </source>
</evidence>
<feature type="domain" description="CATSPERD Ig-like" evidence="29">
    <location>
        <begin position="380"/>
        <end position="499"/>
    </location>
</feature>
<evidence type="ECO:0000256" key="14">
    <source>
        <dbReference type="ARBA" id="ARBA00023136"/>
    </source>
</evidence>
<dbReference type="GO" id="GO:0006412">
    <property type="term" value="P:translation"/>
    <property type="evidence" value="ECO:0007669"/>
    <property type="project" value="InterPro"/>
</dbReference>
<evidence type="ECO:0000259" key="28">
    <source>
        <dbReference type="Pfam" id="PF22850"/>
    </source>
</evidence>
<organism evidence="30 31">
    <name type="scientific">Atractosteus spatula</name>
    <name type="common">Alligator gar</name>
    <name type="synonym">Lepisosteus spatula</name>
    <dbReference type="NCBI Taxonomy" id="7917"/>
    <lineage>
        <taxon>Eukaryota</taxon>
        <taxon>Metazoa</taxon>
        <taxon>Chordata</taxon>
        <taxon>Craniata</taxon>
        <taxon>Vertebrata</taxon>
        <taxon>Euteleostomi</taxon>
        <taxon>Actinopterygii</taxon>
        <taxon>Neopterygii</taxon>
        <taxon>Holostei</taxon>
        <taxon>Semionotiformes</taxon>
        <taxon>Lepisosteidae</taxon>
        <taxon>Atractosteus</taxon>
    </lineage>
</organism>
<dbReference type="GO" id="GO:0003735">
    <property type="term" value="F:structural constituent of ribosome"/>
    <property type="evidence" value="ECO:0007669"/>
    <property type="project" value="InterPro"/>
</dbReference>
<dbReference type="PROSITE" id="PS01190">
    <property type="entry name" value="RIBOSOMAL_L36E"/>
    <property type="match status" value="1"/>
</dbReference>
<keyword evidence="17" id="KW-0966">Cell projection</keyword>
<dbReference type="PANTHER" id="PTHR33722:SF1">
    <property type="entry name" value="CATION CHANNEL SPERM-ASSOCIATED AUXILIARY SUBUNIT DELTA"/>
    <property type="match status" value="1"/>
</dbReference>
<evidence type="ECO:0000256" key="11">
    <source>
        <dbReference type="ARBA" id="ARBA00022980"/>
    </source>
</evidence>
<feature type="non-terminal residue" evidence="30">
    <location>
        <position position="735"/>
    </location>
</feature>
<evidence type="ECO:0000256" key="17">
    <source>
        <dbReference type="ARBA" id="ARBA00023273"/>
    </source>
</evidence>
<dbReference type="GO" id="GO:0036128">
    <property type="term" value="C:CatSper complex"/>
    <property type="evidence" value="ECO:0007669"/>
    <property type="project" value="InterPro"/>
</dbReference>
<dbReference type="AlphaFoldDB" id="A0A8J7NNW0"/>
<keyword evidence="31" id="KW-1185">Reference proteome</keyword>
<dbReference type="InterPro" id="IPR028751">
    <property type="entry name" value="CATSPERD/E"/>
</dbReference>
<evidence type="ECO:0000256" key="18">
    <source>
        <dbReference type="ARBA" id="ARBA00023274"/>
    </source>
</evidence>
<evidence type="ECO:0000256" key="3">
    <source>
        <dbReference type="ARBA" id="ARBA00011133"/>
    </source>
</evidence>
<comment type="subcellular location">
    <subcellularLocation>
        <location evidence="22">Cell projection</location>
        <location evidence="22">Cilium</location>
        <location evidence="22">Flagellum membrane</location>
        <topology evidence="22">Single-pass type I membrane protein</topology>
    </subcellularLocation>
</comment>
<evidence type="ECO:0000256" key="15">
    <source>
        <dbReference type="ARBA" id="ARBA00023157"/>
    </source>
</evidence>
<keyword evidence="11" id="KW-0689">Ribosomal protein</keyword>
<comment type="subunit">
    <text evidence="3">Component of the large ribosomal subunit.</text>
</comment>
<evidence type="ECO:0000256" key="2">
    <source>
        <dbReference type="ARBA" id="ARBA00010246"/>
    </source>
</evidence>
<comment type="function">
    <text evidence="19">Component of the large ribosomal subunit. The ribosome is a large ribonucleoprotein complex responsible for the synthesis of proteins in the cell.</text>
</comment>
<evidence type="ECO:0000256" key="25">
    <source>
        <dbReference type="ARBA" id="ARBA00046028"/>
    </source>
</evidence>
<keyword evidence="10" id="KW-0744">Spermatogenesis</keyword>
<feature type="non-terminal residue" evidence="30">
    <location>
        <position position="1"/>
    </location>
</feature>
<accession>A0A8J7NNW0</accession>
<name>A0A8J7NNW0_ATRSP</name>
<dbReference type="Pfam" id="PF15020">
    <property type="entry name" value="Beta-prop_CATSPERD"/>
    <property type="match status" value="1"/>
</dbReference>
<comment type="similarity">
    <text evidence="2">Belongs to the CATSPERD family.</text>
</comment>
<evidence type="ECO:0000259" key="29">
    <source>
        <dbReference type="Pfam" id="PF23747"/>
    </source>
</evidence>
<evidence type="ECO:0000313" key="30">
    <source>
        <dbReference type="EMBL" id="MBN3317097.1"/>
    </source>
</evidence>
<dbReference type="Gene3D" id="1.10.10.1760">
    <property type="entry name" value="60S ribosomal protein L36"/>
    <property type="match status" value="1"/>
</dbReference>
<evidence type="ECO:0000256" key="10">
    <source>
        <dbReference type="ARBA" id="ARBA00022871"/>
    </source>
</evidence>
<evidence type="ECO:0000256" key="16">
    <source>
        <dbReference type="ARBA" id="ARBA00023180"/>
    </source>
</evidence>
<dbReference type="GO" id="GO:1990904">
    <property type="term" value="C:ribonucleoprotein complex"/>
    <property type="evidence" value="ECO:0007669"/>
    <property type="project" value="UniProtKB-KW"/>
</dbReference>
<comment type="function">
    <text evidence="25">Auxiliary component of the CatSper complex, a complex involved in sperm cell hyperactivation. Sperm cell hyperactivation is needed for sperm motility which is essential late in the preparation of sperm for fertilization. Required for CATSPER1 stability before intraflagellar transport and/or incorporation of the CatSper complex channel into the flagellar membrane.</text>
</comment>
<dbReference type="Pfam" id="PF23747">
    <property type="entry name" value="Ig-like_CATSPERD"/>
    <property type="match status" value="1"/>
</dbReference>
<gene>
    <name evidence="30" type="primary">Catsperd</name>
    <name evidence="30" type="ORF">GTO95_0010638</name>
</gene>
<evidence type="ECO:0000313" key="31">
    <source>
        <dbReference type="Proteomes" id="UP000736164"/>
    </source>
</evidence>
<protein>
    <recommendedName>
        <fullName evidence="23">Cation channel sperm-associated auxiliary subunit delta</fullName>
    </recommendedName>
    <alternativeName>
        <fullName evidence="21">60S ribosomal protein L36</fullName>
    </alternativeName>
    <alternativeName>
        <fullName evidence="20">Large ribosomal subunit protein eL36</fullName>
    </alternativeName>
    <alternativeName>
        <fullName evidence="24">Transmembrane protein 146</fullName>
    </alternativeName>
</protein>
<comment type="caution">
    <text evidence="30">The sequence shown here is derived from an EMBL/GenBank/DDBJ whole genome shotgun (WGS) entry which is preliminary data.</text>
</comment>
<evidence type="ECO:0000256" key="8">
    <source>
        <dbReference type="ARBA" id="ARBA00022782"/>
    </source>
</evidence>
<evidence type="ECO:0000256" key="12">
    <source>
        <dbReference type="ARBA" id="ARBA00022989"/>
    </source>
</evidence>
<keyword evidence="9" id="KW-0282">Flagellum</keyword>
<keyword evidence="15" id="KW-1015">Disulfide bond</keyword>
<evidence type="ECO:0000256" key="26">
    <source>
        <dbReference type="SAM" id="Phobius"/>
    </source>
</evidence>
<keyword evidence="4" id="KW-0217">Developmental protein</keyword>
<reference evidence="30" key="1">
    <citation type="journal article" date="2021" name="Cell">
        <title>Tracing the genetic footprints of vertebrate landing in non-teleost ray-finned fishes.</title>
        <authorList>
            <person name="Bi X."/>
            <person name="Wang K."/>
            <person name="Yang L."/>
            <person name="Pan H."/>
            <person name="Jiang H."/>
            <person name="Wei Q."/>
            <person name="Fang M."/>
            <person name="Yu H."/>
            <person name="Zhu C."/>
            <person name="Cai Y."/>
            <person name="He Y."/>
            <person name="Gan X."/>
            <person name="Zeng H."/>
            <person name="Yu D."/>
            <person name="Zhu Y."/>
            <person name="Jiang H."/>
            <person name="Qiu Q."/>
            <person name="Yang H."/>
            <person name="Zhang Y.E."/>
            <person name="Wang W."/>
            <person name="Zhu M."/>
            <person name="He S."/>
            <person name="Zhang G."/>
        </authorList>
    </citation>
    <scope>NUCLEOTIDE SEQUENCE</scope>
    <source>
        <strain evidence="30">Allg_001</strain>
    </source>
</reference>
<keyword evidence="12 26" id="KW-1133">Transmembrane helix</keyword>
<sequence length="735" mass="82106">MAIRYPMAVGLNKGHPVTKNVTKPKHSRRRGHLTKHTKFVRDMIREVCGFAPYERRAMELLKVSKDKRALKFIKKRVSVGRVTSAAFVSEGLVLVIDGKVYVYALEDHTWTPAQGVGSLMTEVSSLQCCFSTEPPCTAVSSTVLVYNRGHPVQDTNVFLSSDGGFQFERFALPPTLQVRRRNGNLVNILSKSSCFQIQMHCILKVLMTCQSSFSYVTSDLNLQSDVFSLRGPLDRVHVVQPPGMTGHLVIWSLRSLFYSPNHGQFILPLKPDVEGESGVFPGPDVFLQQVATSENSEIAVLTSKGMLYYGRLSMDAVIVQMKNLTDFSEQAVLMFSSFGDLLVTQPIEDPSGGGVDFDHCLIVIQQQLSHLVPLLGTCPVEVLYGSFDRGVYYIDMGDHLYLSAVFIPAPLSQVFPLVTVTDPHLLAFQAVSKEDGITSDGNTKYTLSIKLRQQRGAEMACDSFHHSSLDGGISTLTVDVVGKGISCKDMLPLHAYINVRCPPGKHIKVLRNVTACTKGTFTQGLLQNNYSYTISKNIYDPEHLRRQNSAEEDLHVTYSFVEHQCPLLVYYDALWLPILELWDNGQFVEFVPVDFVLFEVHGMYNYDYLQSAGSARCVSQPQTWPSMLAKQPQPDPHTAWTRKEVEGAAVPLGDPTWRNRIIFPNYNAFYIFKAIVVDPAYSFCELSTTFSVYVYGALPKEQINSGIFLAIFLSIFVGLLLSGFFLLRHTAKHKA</sequence>
<keyword evidence="16" id="KW-0325">Glycoprotein</keyword>
<keyword evidence="18" id="KW-0687">Ribonucleoprotein</keyword>
<evidence type="ECO:0000259" key="27">
    <source>
        <dbReference type="Pfam" id="PF15020"/>
    </source>
</evidence>
<keyword evidence="6 26" id="KW-0812">Transmembrane</keyword>
<evidence type="ECO:0000256" key="13">
    <source>
        <dbReference type="ARBA" id="ARBA00023069"/>
    </source>
</evidence>
<dbReference type="InterPro" id="IPR053813">
    <property type="entry name" value="CATSPERD_beta-prop"/>
</dbReference>
<dbReference type="InterPro" id="IPR055451">
    <property type="entry name" value="Ig-like_CATSPERD"/>
</dbReference>
<evidence type="ECO:0000256" key="6">
    <source>
        <dbReference type="ARBA" id="ARBA00022692"/>
    </source>
</evidence>
<proteinExistence type="inferred from homology"/>
<evidence type="ECO:0000256" key="20">
    <source>
        <dbReference type="ARBA" id="ARBA00035226"/>
    </source>
</evidence>
<feature type="domain" description="CATSPERD/E C-terminal" evidence="28">
    <location>
        <begin position="529"/>
        <end position="721"/>
    </location>
</feature>
<dbReference type="GO" id="GO:0030317">
    <property type="term" value="P:flagellated sperm motility"/>
    <property type="evidence" value="ECO:0007669"/>
    <property type="project" value="TreeGrafter"/>
</dbReference>
<dbReference type="InterPro" id="IPR038097">
    <property type="entry name" value="Ribosomal_eL36_sf"/>
</dbReference>
<comment type="similarity">
    <text evidence="1">Belongs to the eukaryotic ribosomal protein eL36 family.</text>
</comment>
<keyword evidence="7" id="KW-0732">Signal</keyword>
<dbReference type="Pfam" id="PF22850">
    <property type="entry name" value="CATSPERD-E_C"/>
    <property type="match status" value="1"/>
</dbReference>
<dbReference type="EMBL" id="JAAWVO010033827">
    <property type="protein sequence ID" value="MBN3317097.1"/>
    <property type="molecule type" value="Genomic_DNA"/>
</dbReference>
<keyword evidence="8" id="KW-0221">Differentiation</keyword>
<feature type="transmembrane region" description="Helical" evidence="26">
    <location>
        <begin position="707"/>
        <end position="727"/>
    </location>
</feature>
<dbReference type="GO" id="GO:0005840">
    <property type="term" value="C:ribosome"/>
    <property type="evidence" value="ECO:0007669"/>
    <property type="project" value="UniProtKB-KW"/>
</dbReference>
<dbReference type="GO" id="GO:0048240">
    <property type="term" value="P:sperm capacitation"/>
    <property type="evidence" value="ECO:0007669"/>
    <property type="project" value="TreeGrafter"/>
</dbReference>
<evidence type="ECO:0000256" key="24">
    <source>
        <dbReference type="ARBA" id="ARBA00041424"/>
    </source>
</evidence>
<dbReference type="Proteomes" id="UP000736164">
    <property type="component" value="Unassembled WGS sequence"/>
</dbReference>
<dbReference type="InterPro" id="IPR000509">
    <property type="entry name" value="Ribosomal_eL36"/>
</dbReference>
<evidence type="ECO:0000256" key="23">
    <source>
        <dbReference type="ARBA" id="ARBA00040129"/>
    </source>
</evidence>
<dbReference type="InterPro" id="IPR053814">
    <property type="entry name" value="CATSPERD/E_C"/>
</dbReference>
<keyword evidence="13" id="KW-0969">Cilium</keyword>
<evidence type="ECO:0000256" key="19">
    <source>
        <dbReference type="ARBA" id="ARBA00034092"/>
    </source>
</evidence>
<evidence type="ECO:0000256" key="1">
    <source>
        <dbReference type="ARBA" id="ARBA00006509"/>
    </source>
</evidence>
<evidence type="ECO:0000256" key="7">
    <source>
        <dbReference type="ARBA" id="ARBA00022729"/>
    </source>
</evidence>
<evidence type="ECO:0000256" key="9">
    <source>
        <dbReference type="ARBA" id="ARBA00022846"/>
    </source>
</evidence>
<evidence type="ECO:0000256" key="4">
    <source>
        <dbReference type="ARBA" id="ARBA00022473"/>
    </source>
</evidence>
<feature type="domain" description="CATSPERD beta-propeller" evidence="27">
    <location>
        <begin position="76"/>
        <end position="360"/>
    </location>
</feature>